<feature type="domain" description="Cytochrome c" evidence="8">
    <location>
        <begin position="34"/>
        <end position="112"/>
    </location>
</feature>
<feature type="signal peptide" evidence="7">
    <location>
        <begin position="1"/>
        <end position="33"/>
    </location>
</feature>
<reference evidence="9 10" key="1">
    <citation type="submission" date="2020-08" db="EMBL/GenBank/DDBJ databases">
        <title>Genomic Encyclopedia of Type Strains, Phase IV (KMG-IV): sequencing the most valuable type-strain genomes for metagenomic binning, comparative biology and taxonomic classification.</title>
        <authorList>
            <person name="Goeker M."/>
        </authorList>
    </citation>
    <scope>NUCLEOTIDE SEQUENCE [LARGE SCALE GENOMIC DNA]</scope>
    <source>
        <strain evidence="9 10">DSM 17498</strain>
    </source>
</reference>
<keyword evidence="1" id="KW-0813">Transport</keyword>
<sequence>MTNQNGKKKMIARVFVSLFTLGLLGSLMGTAHAADVKAGRKKAQMCAACHGIDGISKMPMAPNIAGSPAMYLEKQMKSFRSEERKDETMNVVAKPLSDADIADLAAWYSALTVDVTLPN</sequence>
<keyword evidence="3 6" id="KW-0479">Metal-binding</keyword>
<proteinExistence type="predicted"/>
<dbReference type="Proteomes" id="UP000521227">
    <property type="component" value="Unassembled WGS sequence"/>
</dbReference>
<evidence type="ECO:0000256" key="4">
    <source>
        <dbReference type="ARBA" id="ARBA00022982"/>
    </source>
</evidence>
<keyword evidence="5 6" id="KW-0408">Iron</keyword>
<dbReference type="AlphaFoldDB" id="A0A840MQQ4"/>
<keyword evidence="4" id="KW-0249">Electron transport</keyword>
<evidence type="ECO:0000313" key="9">
    <source>
        <dbReference type="EMBL" id="MBB5050323.1"/>
    </source>
</evidence>
<gene>
    <name evidence="9" type="ORF">HNQ36_000271</name>
</gene>
<dbReference type="SUPFAM" id="SSF46626">
    <property type="entry name" value="Cytochrome c"/>
    <property type="match status" value="1"/>
</dbReference>
<keyword evidence="2 6" id="KW-0349">Heme</keyword>
<name>A0A840MQQ4_9BRAD</name>
<evidence type="ECO:0000256" key="6">
    <source>
        <dbReference type="PROSITE-ProRule" id="PRU00433"/>
    </source>
</evidence>
<dbReference type="GO" id="GO:0009055">
    <property type="term" value="F:electron transfer activity"/>
    <property type="evidence" value="ECO:0007669"/>
    <property type="project" value="InterPro"/>
</dbReference>
<dbReference type="InterPro" id="IPR009056">
    <property type="entry name" value="Cyt_c-like_dom"/>
</dbReference>
<evidence type="ECO:0000313" key="10">
    <source>
        <dbReference type="Proteomes" id="UP000521227"/>
    </source>
</evidence>
<dbReference type="EMBL" id="JACHIJ010000001">
    <property type="protein sequence ID" value="MBB5050323.1"/>
    <property type="molecule type" value="Genomic_DNA"/>
</dbReference>
<dbReference type="Gene3D" id="1.10.760.10">
    <property type="entry name" value="Cytochrome c-like domain"/>
    <property type="match status" value="1"/>
</dbReference>
<comment type="caution">
    <text evidence="9">The sequence shown here is derived from an EMBL/GenBank/DDBJ whole genome shotgun (WGS) entry which is preliminary data.</text>
</comment>
<dbReference type="PANTHER" id="PTHR33751:SF9">
    <property type="entry name" value="CYTOCHROME C4"/>
    <property type="match status" value="1"/>
</dbReference>
<dbReference type="GO" id="GO:0020037">
    <property type="term" value="F:heme binding"/>
    <property type="evidence" value="ECO:0007669"/>
    <property type="project" value="InterPro"/>
</dbReference>
<evidence type="ECO:0000256" key="1">
    <source>
        <dbReference type="ARBA" id="ARBA00022448"/>
    </source>
</evidence>
<dbReference type="Pfam" id="PF00034">
    <property type="entry name" value="Cytochrom_C"/>
    <property type="match status" value="1"/>
</dbReference>
<feature type="chain" id="PRO_5032916348" evidence="7">
    <location>
        <begin position="34"/>
        <end position="119"/>
    </location>
</feature>
<dbReference type="InterPro" id="IPR050597">
    <property type="entry name" value="Cytochrome_c_Oxidase_Subunit"/>
</dbReference>
<accession>A0A840MQQ4</accession>
<evidence type="ECO:0000256" key="3">
    <source>
        <dbReference type="ARBA" id="ARBA00022723"/>
    </source>
</evidence>
<dbReference type="GO" id="GO:0046872">
    <property type="term" value="F:metal ion binding"/>
    <property type="evidence" value="ECO:0007669"/>
    <property type="project" value="UniProtKB-KW"/>
</dbReference>
<keyword evidence="7" id="KW-0732">Signal</keyword>
<evidence type="ECO:0000256" key="2">
    <source>
        <dbReference type="ARBA" id="ARBA00022617"/>
    </source>
</evidence>
<organism evidence="9 10">
    <name type="scientific">Afipia massiliensis</name>
    <dbReference type="NCBI Taxonomy" id="211460"/>
    <lineage>
        <taxon>Bacteria</taxon>
        <taxon>Pseudomonadati</taxon>
        <taxon>Pseudomonadota</taxon>
        <taxon>Alphaproteobacteria</taxon>
        <taxon>Hyphomicrobiales</taxon>
        <taxon>Nitrobacteraceae</taxon>
        <taxon>Afipia</taxon>
    </lineage>
</organism>
<dbReference type="PROSITE" id="PS51007">
    <property type="entry name" value="CYTC"/>
    <property type="match status" value="1"/>
</dbReference>
<evidence type="ECO:0000256" key="5">
    <source>
        <dbReference type="ARBA" id="ARBA00023004"/>
    </source>
</evidence>
<protein>
    <submittedName>
        <fullName evidence="9">Cytochrome c553</fullName>
    </submittedName>
</protein>
<evidence type="ECO:0000256" key="7">
    <source>
        <dbReference type="SAM" id="SignalP"/>
    </source>
</evidence>
<dbReference type="InterPro" id="IPR036909">
    <property type="entry name" value="Cyt_c-like_dom_sf"/>
</dbReference>
<dbReference type="PANTHER" id="PTHR33751">
    <property type="entry name" value="CBB3-TYPE CYTOCHROME C OXIDASE SUBUNIT FIXP"/>
    <property type="match status" value="1"/>
</dbReference>
<evidence type="ECO:0000259" key="8">
    <source>
        <dbReference type="PROSITE" id="PS51007"/>
    </source>
</evidence>